<feature type="region of interest" description="Disordered" evidence="2">
    <location>
        <begin position="567"/>
        <end position="594"/>
    </location>
</feature>
<dbReference type="SMART" id="SM00343">
    <property type="entry name" value="ZnF_C2HC"/>
    <property type="match status" value="2"/>
</dbReference>
<keyword evidence="5" id="KW-1185">Reference proteome</keyword>
<dbReference type="PANTHER" id="PTHR11439">
    <property type="entry name" value="GAG-POL-RELATED RETROTRANSPOSON"/>
    <property type="match status" value="1"/>
</dbReference>
<reference evidence="4 5" key="1">
    <citation type="submission" date="2020-12" db="EMBL/GenBank/DDBJ databases">
        <title>Concerted genomic and epigenomic changes stabilize Arabidopsis allopolyploids.</title>
        <authorList>
            <person name="Chen Z."/>
        </authorList>
    </citation>
    <scope>NUCLEOTIDE SEQUENCE [LARGE SCALE GENOMIC DNA]</scope>
    <source>
        <strain evidence="4">As9502</strain>
        <tissue evidence="4">Leaf</tissue>
    </source>
</reference>
<dbReference type="PANTHER" id="PTHR11439:SF498">
    <property type="entry name" value="DNAK FAMILY PROTEIN"/>
    <property type="match status" value="1"/>
</dbReference>
<dbReference type="InterPro" id="IPR001878">
    <property type="entry name" value="Znf_CCHC"/>
</dbReference>
<dbReference type="OrthoDB" id="10490987at2759"/>
<dbReference type="EMBL" id="JAEFBJ010000002">
    <property type="protein sequence ID" value="KAG7640700.1"/>
    <property type="molecule type" value="Genomic_DNA"/>
</dbReference>
<dbReference type="GO" id="GO:0003676">
    <property type="term" value="F:nucleic acid binding"/>
    <property type="evidence" value="ECO:0007669"/>
    <property type="project" value="InterPro"/>
</dbReference>
<keyword evidence="1" id="KW-0863">Zinc-finger</keyword>
<comment type="caution">
    <text evidence="4">The sequence shown here is derived from an EMBL/GenBank/DDBJ whole genome shotgun (WGS) entry which is preliminary data.</text>
</comment>
<name>A0A8T2G1S7_ARASU</name>
<evidence type="ECO:0000256" key="2">
    <source>
        <dbReference type="SAM" id="MobiDB-lite"/>
    </source>
</evidence>
<dbReference type="GO" id="GO:0008270">
    <property type="term" value="F:zinc ion binding"/>
    <property type="evidence" value="ECO:0007669"/>
    <property type="project" value="UniProtKB-KW"/>
</dbReference>
<organism evidence="4 5">
    <name type="scientific">Arabidopsis suecica</name>
    <name type="common">Swedish thale-cress</name>
    <name type="synonym">Cardaminopsis suecica</name>
    <dbReference type="NCBI Taxonomy" id="45249"/>
    <lineage>
        <taxon>Eukaryota</taxon>
        <taxon>Viridiplantae</taxon>
        <taxon>Streptophyta</taxon>
        <taxon>Embryophyta</taxon>
        <taxon>Tracheophyta</taxon>
        <taxon>Spermatophyta</taxon>
        <taxon>Magnoliopsida</taxon>
        <taxon>eudicotyledons</taxon>
        <taxon>Gunneridae</taxon>
        <taxon>Pentapetalae</taxon>
        <taxon>rosids</taxon>
        <taxon>malvids</taxon>
        <taxon>Brassicales</taxon>
        <taxon>Brassicaceae</taxon>
        <taxon>Camelineae</taxon>
        <taxon>Arabidopsis</taxon>
    </lineage>
</organism>
<feature type="region of interest" description="Disordered" evidence="2">
    <location>
        <begin position="463"/>
        <end position="503"/>
    </location>
</feature>
<feature type="region of interest" description="Disordered" evidence="2">
    <location>
        <begin position="311"/>
        <end position="331"/>
    </location>
</feature>
<evidence type="ECO:0000256" key="1">
    <source>
        <dbReference type="PROSITE-ProRule" id="PRU00047"/>
    </source>
</evidence>
<dbReference type="AlphaFoldDB" id="A0A8T2G1S7"/>
<proteinExistence type="predicted"/>
<evidence type="ECO:0000259" key="3">
    <source>
        <dbReference type="PROSITE" id="PS50158"/>
    </source>
</evidence>
<keyword evidence="1" id="KW-0862">Zinc</keyword>
<feature type="domain" description="CCHC-type" evidence="3">
    <location>
        <begin position="672"/>
        <end position="686"/>
    </location>
</feature>
<evidence type="ECO:0000313" key="4">
    <source>
        <dbReference type="EMBL" id="KAG7640700.1"/>
    </source>
</evidence>
<keyword evidence="1" id="KW-0479">Metal-binding</keyword>
<gene>
    <name evidence="4" type="ORF">ISN44_As02g006330</name>
</gene>
<accession>A0A8T2G1S7</accession>
<dbReference type="InterPro" id="IPR056900">
    <property type="entry name" value="COB_C"/>
</dbReference>
<dbReference type="PROSITE" id="PS50158">
    <property type="entry name" value="ZF_CCHC"/>
    <property type="match status" value="1"/>
</dbReference>
<sequence length="812" mass="89720">MFSSGPRTSHLQAAYRVLQYIKGSVGQGLFYSASADLTLKGFADSDWASCPNSRRSTTGFSIFVGDSLISWRSKKQHVVSRSFAEAEYRALALATCELVWLHTLLMSLKASYLVPVLYSDSTAAIYIATNPVFHERTKHIELDCHTVWERLDNGELNYSIYMEHYLHIFAVSSTKNSVLLWISLSSFYNETIVPCPTCSCGCQNSSQAGQEWAQMGKDGKSWACRGEVCPARGTDMSRAPHSRCLAAQVTNLGAEMSSSKGSITVSLLDGLNVPNLENFASRSCTDDDSLSVAMNDQFMAEDNESTESDMLIESDPSECPENADNHDGPLSSEEANHVEWMITEDGKLFAVPTENTTEEQANDSLNNMLSMFYVPSTNEEGSLGVPNLGIIGEHGFELEEVNGDLFDVPVIQADRAFGEMNEYGANDEYEMLMLMGNDEEDENGAIENELEHAIDHLIAECAQDFGPNGEEGGENGNDGGDSSSDSFESLTPEPKSPSVINISSDSSQAILMILNPSEADSCWENEMFKGNEPSDDEGYGRWDPMLLEQELNHESLMNRLRLDKERSKGKMVDKVGEDERQKGKRAKELEMGSEKAKDQRIVGVNPHPLGIKYGINSKVKPRIWATARKSVGKTLATPAKRTCEICGHTDHSAEECLYPPSTMSSMDDYTNCYCCGGLGHVSMYCPVTGSLVACPAIGRFGGVTVPALGKNNLEPLLQCTQHMCPIRVELPLVQHPNFDNLTQLFSFNYKPLNHYTNINDTAMLWGIKFYNDLFKASWSSRQCTVRASLPKEPVGVHIRERMGVSEAHLLQR</sequence>
<dbReference type="CDD" id="cd09272">
    <property type="entry name" value="RNase_HI_RT_Ty1"/>
    <property type="match status" value="1"/>
</dbReference>
<dbReference type="Proteomes" id="UP000694251">
    <property type="component" value="Chromosome 2"/>
</dbReference>
<protein>
    <submittedName>
        <fullName evidence="4">Zinc finger CCHC-type</fullName>
    </submittedName>
</protein>
<dbReference type="Pfam" id="PF25079">
    <property type="entry name" value="COB_C"/>
    <property type="match status" value="1"/>
</dbReference>
<evidence type="ECO:0000313" key="5">
    <source>
        <dbReference type="Proteomes" id="UP000694251"/>
    </source>
</evidence>